<dbReference type="SUPFAM" id="SSF63748">
    <property type="entry name" value="Tudor/PWWP/MBT"/>
    <property type="match status" value="1"/>
</dbReference>
<dbReference type="PROSITE" id="PS50304">
    <property type="entry name" value="TUDOR"/>
    <property type="match status" value="1"/>
</dbReference>
<dbReference type="Gene3D" id="2.30.30.140">
    <property type="match status" value="1"/>
</dbReference>
<sequence length="534" mass="59060">MESSESRSTQITVSDSISMSLLNTECENFDSCQTRKFKQVGALTGVTDSLKKSVISLVNDFANMQVMPLHEEKCCHVSNILDSKDEETSMSNQKDKSDKQRSNNSPKFSSSQKIFSPPIEEKVDTLSCTPETSFLNSTVHKDLHMYSKFEAIDSTETVTVSNACKESFVSSVSYEDVGICMEIFAHDDKGYPNDDGSISYVAVQTIDSSSIPNSVTEKTYKMGDINTPVHNDLVPTVSDYLDHSMIPRRITDNPHCGVFSDAQSEHSSDSGKGGSDVPTCPENPDCTPAEIHLALQLIRNRFLSNQFSSLTLAQVNIPLMYSIPVPHTLQLHLPEGVSCDVILSSMVSAGHFFLQQPTHPTYTSLSCLDQCMNACYAQTETPLLPLPLKPGVICAAPIMDGWFRVQVVYVYENMEECNVKFVDYGGYSTLPIASLRQIRSDFMTLPFQAAEFYLANVKPVDEELGWSVEACNTFEEIAQGQILKAIIVAYAEDEIPCVNLYRVQGVSVSYSAFLSCYSSLSMQSSNPFRMGMIV</sequence>
<dbReference type="RefSeq" id="XP_022253463.1">
    <property type="nucleotide sequence ID" value="XM_022397755.1"/>
</dbReference>
<evidence type="ECO:0000256" key="1">
    <source>
        <dbReference type="SAM" id="MobiDB-lite"/>
    </source>
</evidence>
<dbReference type="InterPro" id="IPR035437">
    <property type="entry name" value="SNase_OB-fold_sf"/>
</dbReference>
<dbReference type="InterPro" id="IPR047367">
    <property type="entry name" value="Tudor_AKAP1"/>
</dbReference>
<feature type="compositionally biased region" description="Polar residues" evidence="1">
    <location>
        <begin position="102"/>
        <end position="114"/>
    </location>
</feature>
<dbReference type="PANTHER" id="PTHR22948:SF65">
    <property type="entry name" value="A-KINASE ANCHORING PROTEIN 1"/>
    <property type="match status" value="1"/>
</dbReference>
<dbReference type="InterPro" id="IPR050621">
    <property type="entry name" value="Tudor_domain_containing"/>
</dbReference>
<feature type="compositionally biased region" description="Basic and acidic residues" evidence="1">
    <location>
        <begin position="85"/>
        <end position="101"/>
    </location>
</feature>
<feature type="domain" description="Tudor" evidence="2">
    <location>
        <begin position="387"/>
        <end position="445"/>
    </location>
</feature>
<name>A0ABM1TC57_LIMPO</name>
<evidence type="ECO:0000259" key="2">
    <source>
        <dbReference type="PROSITE" id="PS50304"/>
    </source>
</evidence>
<feature type="region of interest" description="Disordered" evidence="1">
    <location>
        <begin position="85"/>
        <end position="114"/>
    </location>
</feature>
<dbReference type="Pfam" id="PF00567">
    <property type="entry name" value="TUDOR"/>
    <property type="match status" value="1"/>
</dbReference>
<dbReference type="Proteomes" id="UP000694941">
    <property type="component" value="Unplaced"/>
</dbReference>
<keyword evidence="3" id="KW-1185">Reference proteome</keyword>
<organism evidence="3 4">
    <name type="scientific">Limulus polyphemus</name>
    <name type="common">Atlantic horseshoe crab</name>
    <dbReference type="NCBI Taxonomy" id="6850"/>
    <lineage>
        <taxon>Eukaryota</taxon>
        <taxon>Metazoa</taxon>
        <taxon>Ecdysozoa</taxon>
        <taxon>Arthropoda</taxon>
        <taxon>Chelicerata</taxon>
        <taxon>Merostomata</taxon>
        <taxon>Xiphosura</taxon>
        <taxon>Limulidae</taxon>
        <taxon>Limulus</taxon>
    </lineage>
</organism>
<gene>
    <name evidence="4" type="primary">LOC111088239</name>
</gene>
<dbReference type="PANTHER" id="PTHR22948">
    <property type="entry name" value="TUDOR DOMAIN CONTAINING PROTEIN"/>
    <property type="match status" value="1"/>
</dbReference>
<protein>
    <submittedName>
        <fullName evidence="4">Uncharacterized protein LOC111088239</fullName>
    </submittedName>
</protein>
<dbReference type="GeneID" id="111088239"/>
<evidence type="ECO:0000313" key="3">
    <source>
        <dbReference type="Proteomes" id="UP000694941"/>
    </source>
</evidence>
<dbReference type="CDD" id="cd20407">
    <property type="entry name" value="Tudor_AKAP1"/>
    <property type="match status" value="1"/>
</dbReference>
<reference evidence="4" key="1">
    <citation type="submission" date="2025-08" db="UniProtKB">
        <authorList>
            <consortium name="RefSeq"/>
        </authorList>
    </citation>
    <scope>IDENTIFICATION</scope>
    <source>
        <tissue evidence="4">Muscle</tissue>
    </source>
</reference>
<dbReference type="InterPro" id="IPR002999">
    <property type="entry name" value="Tudor"/>
</dbReference>
<dbReference type="SMART" id="SM00333">
    <property type="entry name" value="TUDOR"/>
    <property type="match status" value="1"/>
</dbReference>
<evidence type="ECO:0000313" key="4">
    <source>
        <dbReference type="RefSeq" id="XP_022253463.1"/>
    </source>
</evidence>
<accession>A0ABM1TC57</accession>
<proteinExistence type="predicted"/>
<dbReference type="Gene3D" id="2.40.50.90">
    <property type="match status" value="1"/>
</dbReference>